<dbReference type="RefSeq" id="WP_148065035.1">
    <property type="nucleotide sequence ID" value="NZ_VRYZ01000006.1"/>
</dbReference>
<protein>
    <recommendedName>
        <fullName evidence="4">Hydrogenase maturation nickel metallochaperone HypA</fullName>
    </recommendedName>
</protein>
<gene>
    <name evidence="2" type="ORF">FVW59_14315</name>
</gene>
<evidence type="ECO:0000313" key="2">
    <source>
        <dbReference type="EMBL" id="TXS90509.1"/>
    </source>
</evidence>
<dbReference type="AlphaFoldDB" id="A0A5C8ZRZ9"/>
<comment type="caution">
    <text evidence="2">The sequence shown here is derived from an EMBL/GenBank/DDBJ whole genome shotgun (WGS) entry which is preliminary data.</text>
</comment>
<reference evidence="2 3" key="1">
    <citation type="submission" date="2019-08" db="EMBL/GenBank/DDBJ databases">
        <title>Parahaliea maris sp. nov., isolated from the surface seawater.</title>
        <authorList>
            <person name="Liu Y."/>
        </authorList>
    </citation>
    <scope>NUCLEOTIDE SEQUENCE [LARGE SCALE GENOMIC DNA]</scope>
    <source>
        <strain evidence="2 3">S2-26</strain>
    </source>
</reference>
<keyword evidence="1" id="KW-0812">Transmembrane</keyword>
<keyword evidence="1" id="KW-0472">Membrane</keyword>
<evidence type="ECO:0000313" key="3">
    <source>
        <dbReference type="Proteomes" id="UP000321933"/>
    </source>
</evidence>
<evidence type="ECO:0008006" key="4">
    <source>
        <dbReference type="Google" id="ProtNLM"/>
    </source>
</evidence>
<evidence type="ECO:0000256" key="1">
    <source>
        <dbReference type="SAM" id="Phobius"/>
    </source>
</evidence>
<keyword evidence="1" id="KW-1133">Transmembrane helix</keyword>
<keyword evidence="3" id="KW-1185">Reference proteome</keyword>
<sequence>MAYLCRDCSYRGKKGGSGGACPACGSFNVTLSGAAPPQREEQSGNSALRIRILIGLWLLFFALVAQKLLE</sequence>
<organism evidence="2 3">
    <name type="scientific">Parahaliea aestuarii</name>
    <dbReference type="NCBI Taxonomy" id="1852021"/>
    <lineage>
        <taxon>Bacteria</taxon>
        <taxon>Pseudomonadati</taxon>
        <taxon>Pseudomonadota</taxon>
        <taxon>Gammaproteobacteria</taxon>
        <taxon>Cellvibrionales</taxon>
        <taxon>Halieaceae</taxon>
        <taxon>Parahaliea</taxon>
    </lineage>
</organism>
<name>A0A5C8ZRZ9_9GAMM</name>
<accession>A0A5C8ZRZ9</accession>
<proteinExistence type="predicted"/>
<dbReference type="EMBL" id="VRYZ01000006">
    <property type="protein sequence ID" value="TXS90509.1"/>
    <property type="molecule type" value="Genomic_DNA"/>
</dbReference>
<dbReference type="Proteomes" id="UP000321933">
    <property type="component" value="Unassembled WGS sequence"/>
</dbReference>
<feature type="transmembrane region" description="Helical" evidence="1">
    <location>
        <begin position="48"/>
        <end position="69"/>
    </location>
</feature>